<dbReference type="InterPro" id="IPR012337">
    <property type="entry name" value="RNaseH-like_sf"/>
</dbReference>
<gene>
    <name evidence="3" type="primary">LOC115214787</name>
</gene>
<dbReference type="AlphaFoldDB" id="A0A6P7SNP2"/>
<reference evidence="3" key="1">
    <citation type="submission" date="2025-08" db="UniProtKB">
        <authorList>
            <consortium name="RefSeq"/>
        </authorList>
    </citation>
    <scope>IDENTIFICATION</scope>
</reference>
<sequence>MPWPRLHVDCAGPLKGSYYLVVVNSFSKWPEVHKCKKTVSLLHEFFARYGIPETIESDNGTQFTSDEFRKFCKMLVIEHVTTPPYHSRSNGQAFYDTFKRVIKKANNEDMNDLALQQFLSVYRVTPNANTPSGMSNAELLFARNRAILLWGFHCS</sequence>
<evidence type="ECO:0000313" key="2">
    <source>
        <dbReference type="Proteomes" id="UP000515154"/>
    </source>
</evidence>
<protein>
    <submittedName>
        <fullName evidence="3">Uncharacterized protein K02A2.6-like</fullName>
    </submittedName>
</protein>
<evidence type="ECO:0000313" key="3">
    <source>
        <dbReference type="RefSeq" id="XP_029639678.1"/>
    </source>
</evidence>
<dbReference type="KEGG" id="osn:115214787"/>
<organism evidence="2 3">
    <name type="scientific">Octopus sinensis</name>
    <name type="common">East Asian common octopus</name>
    <dbReference type="NCBI Taxonomy" id="2607531"/>
    <lineage>
        <taxon>Eukaryota</taxon>
        <taxon>Metazoa</taxon>
        <taxon>Spiralia</taxon>
        <taxon>Lophotrochozoa</taxon>
        <taxon>Mollusca</taxon>
        <taxon>Cephalopoda</taxon>
        <taxon>Coleoidea</taxon>
        <taxon>Octopodiformes</taxon>
        <taxon>Octopoda</taxon>
        <taxon>Incirrata</taxon>
        <taxon>Octopodidae</taxon>
        <taxon>Octopus</taxon>
    </lineage>
</organism>
<feature type="domain" description="Integrase catalytic" evidence="1">
    <location>
        <begin position="41"/>
        <end position="93"/>
    </location>
</feature>
<dbReference type="RefSeq" id="XP_029639678.1">
    <property type="nucleotide sequence ID" value="XM_029783818.1"/>
</dbReference>
<dbReference type="InterPro" id="IPR036397">
    <property type="entry name" value="RNaseH_sf"/>
</dbReference>
<name>A0A6P7SNP2_9MOLL</name>
<dbReference type="InterPro" id="IPR050951">
    <property type="entry name" value="Retrovirus_Pol_polyprotein"/>
</dbReference>
<dbReference type="SUPFAM" id="SSF53098">
    <property type="entry name" value="Ribonuclease H-like"/>
    <property type="match status" value="1"/>
</dbReference>
<dbReference type="PANTHER" id="PTHR37984">
    <property type="entry name" value="PROTEIN CBG26694"/>
    <property type="match status" value="1"/>
</dbReference>
<evidence type="ECO:0000259" key="1">
    <source>
        <dbReference type="PROSITE" id="PS50994"/>
    </source>
</evidence>
<dbReference type="Gene3D" id="3.30.420.10">
    <property type="entry name" value="Ribonuclease H-like superfamily/Ribonuclease H"/>
    <property type="match status" value="1"/>
</dbReference>
<proteinExistence type="predicted"/>
<keyword evidence="2" id="KW-1185">Reference proteome</keyword>
<accession>A0A6P7SNP2</accession>
<dbReference type="GO" id="GO:0003676">
    <property type="term" value="F:nucleic acid binding"/>
    <property type="evidence" value="ECO:0007669"/>
    <property type="project" value="InterPro"/>
</dbReference>
<dbReference type="Pfam" id="PF00665">
    <property type="entry name" value="rve"/>
    <property type="match status" value="1"/>
</dbReference>
<dbReference type="PROSITE" id="PS50994">
    <property type="entry name" value="INTEGRASE"/>
    <property type="match status" value="1"/>
</dbReference>
<dbReference type="GO" id="GO:0015074">
    <property type="term" value="P:DNA integration"/>
    <property type="evidence" value="ECO:0007669"/>
    <property type="project" value="InterPro"/>
</dbReference>
<dbReference type="Proteomes" id="UP000515154">
    <property type="component" value="Linkage group LG8"/>
</dbReference>
<dbReference type="InterPro" id="IPR001584">
    <property type="entry name" value="Integrase_cat-core"/>
</dbReference>
<dbReference type="PANTHER" id="PTHR37984:SF5">
    <property type="entry name" value="PROTEIN NYNRIN-LIKE"/>
    <property type="match status" value="1"/>
</dbReference>